<organism evidence="2 3">
    <name type="scientific">Ficus carica</name>
    <name type="common">Common fig</name>
    <dbReference type="NCBI Taxonomy" id="3494"/>
    <lineage>
        <taxon>Eukaryota</taxon>
        <taxon>Viridiplantae</taxon>
        <taxon>Streptophyta</taxon>
        <taxon>Embryophyta</taxon>
        <taxon>Tracheophyta</taxon>
        <taxon>Spermatophyta</taxon>
        <taxon>Magnoliopsida</taxon>
        <taxon>eudicotyledons</taxon>
        <taxon>Gunneridae</taxon>
        <taxon>Pentapetalae</taxon>
        <taxon>rosids</taxon>
        <taxon>fabids</taxon>
        <taxon>Rosales</taxon>
        <taxon>Moraceae</taxon>
        <taxon>Ficeae</taxon>
        <taxon>Ficus</taxon>
    </lineage>
</organism>
<feature type="region of interest" description="Disordered" evidence="1">
    <location>
        <begin position="32"/>
        <end position="63"/>
    </location>
</feature>
<gene>
    <name evidence="2" type="ORF">TIFTF001_028544</name>
</gene>
<comment type="caution">
    <text evidence="2">The sequence shown here is derived from an EMBL/GenBank/DDBJ whole genome shotgun (WGS) entry which is preliminary data.</text>
</comment>
<sequence>MLREKRLSFAELPCFNRHEVRWPWSEIWGNKSSQAGKSAGDSQKNQLGLKIREARDKARDSWA</sequence>
<protein>
    <submittedName>
        <fullName evidence="2">Uncharacterized protein</fullName>
    </submittedName>
</protein>
<dbReference type="EMBL" id="BTGU01000087">
    <property type="protein sequence ID" value="GMN59448.1"/>
    <property type="molecule type" value="Genomic_DNA"/>
</dbReference>
<dbReference type="Proteomes" id="UP001187192">
    <property type="component" value="Unassembled WGS sequence"/>
</dbReference>
<feature type="compositionally biased region" description="Basic and acidic residues" evidence="1">
    <location>
        <begin position="50"/>
        <end position="63"/>
    </location>
</feature>
<reference evidence="2" key="1">
    <citation type="submission" date="2023-07" db="EMBL/GenBank/DDBJ databases">
        <title>draft genome sequence of fig (Ficus carica).</title>
        <authorList>
            <person name="Takahashi T."/>
            <person name="Nishimura K."/>
        </authorList>
    </citation>
    <scope>NUCLEOTIDE SEQUENCE</scope>
</reference>
<name>A0AA88IWP0_FICCA</name>
<keyword evidence="3" id="KW-1185">Reference proteome</keyword>
<evidence type="ECO:0000313" key="2">
    <source>
        <dbReference type="EMBL" id="GMN59448.1"/>
    </source>
</evidence>
<dbReference type="AlphaFoldDB" id="A0AA88IWP0"/>
<evidence type="ECO:0000256" key="1">
    <source>
        <dbReference type="SAM" id="MobiDB-lite"/>
    </source>
</evidence>
<feature type="compositionally biased region" description="Polar residues" evidence="1">
    <location>
        <begin position="32"/>
        <end position="46"/>
    </location>
</feature>
<evidence type="ECO:0000313" key="3">
    <source>
        <dbReference type="Proteomes" id="UP001187192"/>
    </source>
</evidence>
<accession>A0AA88IWP0</accession>
<proteinExistence type="predicted"/>